<accession>B0DS84</accession>
<dbReference type="STRING" id="486041.B0DS84"/>
<evidence type="ECO:0000313" key="2">
    <source>
        <dbReference type="Proteomes" id="UP000001194"/>
    </source>
</evidence>
<gene>
    <name evidence="1" type="ORF">LACBIDRAFT_309408</name>
</gene>
<dbReference type="Proteomes" id="UP000001194">
    <property type="component" value="Unassembled WGS sequence"/>
</dbReference>
<protein>
    <submittedName>
        <fullName evidence="1">Predicted protein</fullName>
    </submittedName>
</protein>
<organism evidence="2">
    <name type="scientific">Laccaria bicolor (strain S238N-H82 / ATCC MYA-4686)</name>
    <name type="common">Bicoloured deceiver</name>
    <name type="synonym">Laccaria laccata var. bicolor</name>
    <dbReference type="NCBI Taxonomy" id="486041"/>
    <lineage>
        <taxon>Eukaryota</taxon>
        <taxon>Fungi</taxon>
        <taxon>Dikarya</taxon>
        <taxon>Basidiomycota</taxon>
        <taxon>Agaricomycotina</taxon>
        <taxon>Agaricomycetes</taxon>
        <taxon>Agaricomycetidae</taxon>
        <taxon>Agaricales</taxon>
        <taxon>Agaricineae</taxon>
        <taxon>Hydnangiaceae</taxon>
        <taxon>Laccaria</taxon>
    </lineage>
</organism>
<dbReference type="KEGG" id="lbc:LACBIDRAFT_309408"/>
<dbReference type="InParanoid" id="B0DS84"/>
<dbReference type="RefSeq" id="XP_001886867.1">
    <property type="nucleotide sequence ID" value="XM_001886832.1"/>
</dbReference>
<name>B0DS84_LACBS</name>
<dbReference type="HOGENOM" id="CLU_199930_0_0_1"/>
<keyword evidence="2" id="KW-1185">Reference proteome</keyword>
<reference evidence="1 2" key="1">
    <citation type="journal article" date="2008" name="Nature">
        <title>The genome of Laccaria bicolor provides insights into mycorrhizal symbiosis.</title>
        <authorList>
            <person name="Martin F."/>
            <person name="Aerts A."/>
            <person name="Ahren D."/>
            <person name="Brun A."/>
            <person name="Danchin E.G.J."/>
            <person name="Duchaussoy F."/>
            <person name="Gibon J."/>
            <person name="Kohler A."/>
            <person name="Lindquist E."/>
            <person name="Pereda V."/>
            <person name="Salamov A."/>
            <person name="Shapiro H.J."/>
            <person name="Wuyts J."/>
            <person name="Blaudez D."/>
            <person name="Buee M."/>
            <person name="Brokstein P."/>
            <person name="Canbaeck B."/>
            <person name="Cohen D."/>
            <person name="Courty P.E."/>
            <person name="Coutinho P.M."/>
            <person name="Delaruelle C."/>
            <person name="Detter J.C."/>
            <person name="Deveau A."/>
            <person name="DiFazio S."/>
            <person name="Duplessis S."/>
            <person name="Fraissinet-Tachet L."/>
            <person name="Lucic E."/>
            <person name="Frey-Klett P."/>
            <person name="Fourrey C."/>
            <person name="Feussner I."/>
            <person name="Gay G."/>
            <person name="Grimwood J."/>
            <person name="Hoegger P.J."/>
            <person name="Jain P."/>
            <person name="Kilaru S."/>
            <person name="Labbe J."/>
            <person name="Lin Y.C."/>
            <person name="Legue V."/>
            <person name="Le Tacon F."/>
            <person name="Marmeisse R."/>
            <person name="Melayah D."/>
            <person name="Montanini B."/>
            <person name="Muratet M."/>
            <person name="Nehls U."/>
            <person name="Niculita-Hirzel H."/>
            <person name="Oudot-Le Secq M.P."/>
            <person name="Peter M."/>
            <person name="Quesneville H."/>
            <person name="Rajashekar B."/>
            <person name="Reich M."/>
            <person name="Rouhier N."/>
            <person name="Schmutz J."/>
            <person name="Yin T."/>
            <person name="Chalot M."/>
            <person name="Henrissat B."/>
            <person name="Kuees U."/>
            <person name="Lucas S."/>
            <person name="Van de Peer Y."/>
            <person name="Podila G.K."/>
            <person name="Polle A."/>
            <person name="Pukkila P.J."/>
            <person name="Richardson P.M."/>
            <person name="Rouze P."/>
            <person name="Sanders I.R."/>
            <person name="Stajich J.E."/>
            <person name="Tunlid A."/>
            <person name="Tuskan G."/>
            <person name="Grigoriev I.V."/>
        </authorList>
    </citation>
    <scope>NUCLEOTIDE SEQUENCE [LARGE SCALE GENOMIC DNA]</scope>
    <source>
        <strain evidence="2">S238N-H82 / ATCC MYA-4686</strain>
    </source>
</reference>
<proteinExistence type="predicted"/>
<sequence length="58" mass="6442">MADTSCHSLALRIGGKYRLGKKMALVLLSVKAKHPQLEYEPKVYKTPTGGVGVPFIRW</sequence>
<dbReference type="OrthoDB" id="5800476at2759"/>
<dbReference type="EMBL" id="DS547130">
    <property type="protein sequence ID" value="EDR02504.1"/>
    <property type="molecule type" value="Genomic_DNA"/>
</dbReference>
<dbReference type="AlphaFoldDB" id="B0DS84"/>
<dbReference type="Gene3D" id="3.30.200.20">
    <property type="entry name" value="Phosphorylase Kinase, domain 1"/>
    <property type="match status" value="1"/>
</dbReference>
<evidence type="ECO:0000313" key="1">
    <source>
        <dbReference type="EMBL" id="EDR02504.1"/>
    </source>
</evidence>
<dbReference type="GeneID" id="6082439"/>